<organism evidence="1 2">
    <name type="scientific">Sphaerisporangium rubeum</name>
    <dbReference type="NCBI Taxonomy" id="321317"/>
    <lineage>
        <taxon>Bacteria</taxon>
        <taxon>Bacillati</taxon>
        <taxon>Actinomycetota</taxon>
        <taxon>Actinomycetes</taxon>
        <taxon>Streptosporangiales</taxon>
        <taxon>Streptosporangiaceae</taxon>
        <taxon>Sphaerisporangium</taxon>
    </lineage>
</organism>
<accession>A0A7X0IKC3</accession>
<gene>
    <name evidence="1" type="ORF">BJ992_006221</name>
</gene>
<comment type="caution">
    <text evidence="1">The sequence shown here is derived from an EMBL/GenBank/DDBJ whole genome shotgun (WGS) entry which is preliminary data.</text>
</comment>
<reference evidence="1 2" key="1">
    <citation type="submission" date="2020-08" db="EMBL/GenBank/DDBJ databases">
        <title>Sequencing the genomes of 1000 actinobacteria strains.</title>
        <authorList>
            <person name="Klenk H.-P."/>
        </authorList>
    </citation>
    <scope>NUCLEOTIDE SEQUENCE [LARGE SCALE GENOMIC DNA]</scope>
    <source>
        <strain evidence="1 2">DSM 44936</strain>
    </source>
</reference>
<dbReference type="Proteomes" id="UP000555564">
    <property type="component" value="Unassembled WGS sequence"/>
</dbReference>
<dbReference type="AlphaFoldDB" id="A0A7X0IKC3"/>
<proteinExistence type="predicted"/>
<evidence type="ECO:0000313" key="2">
    <source>
        <dbReference type="Proteomes" id="UP000555564"/>
    </source>
</evidence>
<dbReference type="EMBL" id="JACHIU010000001">
    <property type="protein sequence ID" value="MBB6476790.1"/>
    <property type="molecule type" value="Genomic_DNA"/>
</dbReference>
<protein>
    <submittedName>
        <fullName evidence="1">Uncharacterized protein</fullName>
    </submittedName>
</protein>
<name>A0A7X0IKC3_9ACTN</name>
<sequence length="89" mass="10104">MPDERLPTIGRCYACKRTFHYDPATVTMFLVDPETGFPPGMTVLGGQRDPAPESVRRAERRPVCPRCVEQAERHLAAQNPPEPRFPTWP</sequence>
<dbReference type="RefSeq" id="WP_184987061.1">
    <property type="nucleotide sequence ID" value="NZ_JACHIU010000001.1"/>
</dbReference>
<evidence type="ECO:0000313" key="1">
    <source>
        <dbReference type="EMBL" id="MBB6476790.1"/>
    </source>
</evidence>
<keyword evidence="2" id="KW-1185">Reference proteome</keyword>